<name>A0A7G9Y1F6_9EURY</name>
<dbReference type="AlphaFoldDB" id="A0A7G9Y1F6"/>
<organism evidence="1">
    <name type="scientific">Candidatus Methanogaster sp. ANME-2c ERB4</name>
    <dbReference type="NCBI Taxonomy" id="2759911"/>
    <lineage>
        <taxon>Archaea</taxon>
        <taxon>Methanobacteriati</taxon>
        <taxon>Methanobacteriota</taxon>
        <taxon>Stenosarchaea group</taxon>
        <taxon>Methanomicrobia</taxon>
        <taxon>Methanosarcinales</taxon>
        <taxon>ANME-2 cluster</taxon>
        <taxon>Candidatus Methanogasteraceae</taxon>
        <taxon>Candidatus Methanogaster</taxon>
    </lineage>
</organism>
<evidence type="ECO:0000313" key="1">
    <source>
        <dbReference type="EMBL" id="QNO41840.1"/>
    </source>
</evidence>
<evidence type="ECO:0000313" key="2">
    <source>
        <dbReference type="EMBL" id="QNO49074.1"/>
    </source>
</evidence>
<evidence type="ECO:0008006" key="3">
    <source>
        <dbReference type="Google" id="ProtNLM"/>
    </source>
</evidence>
<dbReference type="NCBIfam" id="NF011155">
    <property type="entry name" value="PRK14561.1"/>
    <property type="match status" value="1"/>
</dbReference>
<dbReference type="EMBL" id="MT630676">
    <property type="protein sequence ID" value="QNO41840.1"/>
    <property type="molecule type" value="Genomic_DNA"/>
</dbReference>
<protein>
    <recommendedName>
        <fullName evidence="3">Alpha hydrolase</fullName>
    </recommendedName>
</protein>
<dbReference type="EMBL" id="MT631370">
    <property type="protein sequence ID" value="QNO49074.1"/>
    <property type="molecule type" value="Genomic_DNA"/>
</dbReference>
<proteinExistence type="predicted"/>
<sequence>MDIFLLFSGGKDSSLSAILLEPFFDVTLVTGNFGFSDTWKFARDVASELGFPHKVLRIDGAVLETACDLAVGDGYPNRAINHIHLCALQSAAVTMPATVASAGMRSFIADGTRRDDRVPMLELPDAQRLEDTYKCVYVRPLLGYGRRAVNLLAGTHLEIAEDESEKIEKSDYEAELRAIIEERHGFGMVDEIFPRHVQSRVVRRKDYGMPANR</sequence>
<dbReference type="Pfam" id="PF24167">
    <property type="entry name" value="DUF7411"/>
    <property type="match status" value="1"/>
</dbReference>
<accession>A0A7G9Y1F6</accession>
<reference evidence="1" key="1">
    <citation type="submission" date="2020-06" db="EMBL/GenBank/DDBJ databases">
        <title>Unique genomic features of the anaerobic methanotrophic archaea.</title>
        <authorList>
            <person name="Chadwick G.L."/>
            <person name="Skennerton C.T."/>
            <person name="Laso-Perez R."/>
            <person name="Leu A.O."/>
            <person name="Speth D.R."/>
            <person name="Yu H."/>
            <person name="Morgan-Lang C."/>
            <person name="Hatzenpichler R."/>
            <person name="Goudeau D."/>
            <person name="Malmstrom R."/>
            <person name="Brazelton W.J."/>
            <person name="Woyke T."/>
            <person name="Hallam S.J."/>
            <person name="Tyson G.W."/>
            <person name="Wegener G."/>
            <person name="Boetius A."/>
            <person name="Orphan V."/>
        </authorList>
    </citation>
    <scope>NUCLEOTIDE SEQUENCE</scope>
</reference>
<dbReference type="SUPFAM" id="SSF52402">
    <property type="entry name" value="Adenine nucleotide alpha hydrolases-like"/>
    <property type="match status" value="1"/>
</dbReference>
<dbReference type="InterPro" id="IPR055834">
    <property type="entry name" value="DUF7411"/>
</dbReference>
<dbReference type="Gene3D" id="3.40.50.620">
    <property type="entry name" value="HUPs"/>
    <property type="match status" value="1"/>
</dbReference>
<gene>
    <name evidence="2" type="ORF">FFEDGKNF_00030</name>
    <name evidence="1" type="ORF">GBBPNFKJ_00005</name>
</gene>
<dbReference type="InterPro" id="IPR014729">
    <property type="entry name" value="Rossmann-like_a/b/a_fold"/>
</dbReference>